<comment type="caution">
    <text evidence="1">The sequence shown here is derived from an EMBL/GenBank/DDBJ whole genome shotgun (WGS) entry which is preliminary data.</text>
</comment>
<sequence length="120" mass="13416">MLKEHSKRAILAIPKHSKIWQPIPLAPDNSDPVPLPDEATICRDILELLRFLPIEPGRVQMFWSPAYSGISSNERADKKAGMASKQAKDLANFPFARPRLALTRHSIPSWDSTSATSTRI</sequence>
<gene>
    <name evidence="1" type="ORF">AA0117_g3909</name>
</gene>
<protein>
    <recommendedName>
        <fullName evidence="3">RNase H type-1 domain-containing protein</fullName>
    </recommendedName>
</protein>
<evidence type="ECO:0000313" key="1">
    <source>
        <dbReference type="EMBL" id="RYN79028.1"/>
    </source>
</evidence>
<dbReference type="Proteomes" id="UP000291422">
    <property type="component" value="Unassembled WGS sequence"/>
</dbReference>
<dbReference type="AlphaFoldDB" id="A0A4Q4NML2"/>
<organism evidence="1 2">
    <name type="scientific">Alternaria alternata</name>
    <name type="common">Alternaria rot fungus</name>
    <name type="synonym">Torula alternata</name>
    <dbReference type="NCBI Taxonomy" id="5599"/>
    <lineage>
        <taxon>Eukaryota</taxon>
        <taxon>Fungi</taxon>
        <taxon>Dikarya</taxon>
        <taxon>Ascomycota</taxon>
        <taxon>Pezizomycotina</taxon>
        <taxon>Dothideomycetes</taxon>
        <taxon>Pleosporomycetidae</taxon>
        <taxon>Pleosporales</taxon>
        <taxon>Pleosporineae</taxon>
        <taxon>Pleosporaceae</taxon>
        <taxon>Alternaria</taxon>
        <taxon>Alternaria sect. Alternaria</taxon>
        <taxon>Alternaria alternata complex</taxon>
    </lineage>
</organism>
<name>A0A4Q4NML2_ALTAL</name>
<accession>A0A4Q4NML2</accession>
<dbReference type="EMBL" id="PDXD01000006">
    <property type="protein sequence ID" value="RYN79028.1"/>
    <property type="molecule type" value="Genomic_DNA"/>
</dbReference>
<reference evidence="2" key="1">
    <citation type="journal article" date="2019" name="bioRxiv">
        <title>Genomics, evolutionary history and diagnostics of the Alternaria alternata species group including apple and Asian pear pathotypes.</title>
        <authorList>
            <person name="Armitage A.D."/>
            <person name="Cockerton H.M."/>
            <person name="Sreenivasaprasad S."/>
            <person name="Woodhall J.W."/>
            <person name="Lane C.R."/>
            <person name="Harrison R.J."/>
            <person name="Clarkson J.P."/>
        </authorList>
    </citation>
    <scope>NUCLEOTIDE SEQUENCE [LARGE SCALE GENOMIC DNA]</scope>
    <source>
        <strain evidence="2">FERA 1177</strain>
    </source>
</reference>
<proteinExistence type="predicted"/>
<evidence type="ECO:0008006" key="3">
    <source>
        <dbReference type="Google" id="ProtNLM"/>
    </source>
</evidence>
<evidence type="ECO:0000313" key="2">
    <source>
        <dbReference type="Proteomes" id="UP000291422"/>
    </source>
</evidence>